<accession>X1S419</accession>
<comment type="caution">
    <text evidence="1">The sequence shown here is derived from an EMBL/GenBank/DDBJ whole genome shotgun (WGS) entry which is preliminary data.</text>
</comment>
<feature type="non-terminal residue" evidence="1">
    <location>
        <position position="1"/>
    </location>
</feature>
<proteinExistence type="predicted"/>
<dbReference type="AlphaFoldDB" id="X1S419"/>
<name>X1S419_9ZZZZ</name>
<dbReference type="EMBL" id="BARW01014211">
    <property type="protein sequence ID" value="GAI73906.1"/>
    <property type="molecule type" value="Genomic_DNA"/>
</dbReference>
<sequence length="49" mass="6243">DSWWDSLSLEEKKPIRKEVLRWQTQKFRTRFFKRINKYLKEELAELSRE</sequence>
<gene>
    <name evidence="1" type="ORF">S12H4_25387</name>
</gene>
<evidence type="ECO:0000313" key="1">
    <source>
        <dbReference type="EMBL" id="GAI73906.1"/>
    </source>
</evidence>
<organism evidence="1">
    <name type="scientific">marine sediment metagenome</name>
    <dbReference type="NCBI Taxonomy" id="412755"/>
    <lineage>
        <taxon>unclassified sequences</taxon>
        <taxon>metagenomes</taxon>
        <taxon>ecological metagenomes</taxon>
    </lineage>
</organism>
<reference evidence="1" key="1">
    <citation type="journal article" date="2014" name="Front. Microbiol.">
        <title>High frequency of phylogenetically diverse reductive dehalogenase-homologous genes in deep subseafloor sedimentary metagenomes.</title>
        <authorList>
            <person name="Kawai M."/>
            <person name="Futagami T."/>
            <person name="Toyoda A."/>
            <person name="Takaki Y."/>
            <person name="Nishi S."/>
            <person name="Hori S."/>
            <person name="Arai W."/>
            <person name="Tsubouchi T."/>
            <person name="Morono Y."/>
            <person name="Uchiyama I."/>
            <person name="Ito T."/>
            <person name="Fujiyama A."/>
            <person name="Inagaki F."/>
            <person name="Takami H."/>
        </authorList>
    </citation>
    <scope>NUCLEOTIDE SEQUENCE</scope>
    <source>
        <strain evidence="1">Expedition CK06-06</strain>
    </source>
</reference>
<protein>
    <submittedName>
        <fullName evidence="1">Uncharacterized protein</fullName>
    </submittedName>
</protein>